<evidence type="ECO:0000259" key="2">
    <source>
        <dbReference type="Pfam" id="PF14368"/>
    </source>
</evidence>
<keyword evidence="1" id="KW-0732">Signal</keyword>
<dbReference type="Gene3D" id="1.10.110.10">
    <property type="entry name" value="Plant lipid-transfer and hydrophobic proteins"/>
    <property type="match status" value="1"/>
</dbReference>
<name>A0A822ZGH0_NELNU</name>
<dbReference type="SUPFAM" id="SSF47699">
    <property type="entry name" value="Bifunctional inhibitor/lipid-transfer protein/seed storage 2S albumin"/>
    <property type="match status" value="1"/>
</dbReference>
<dbReference type="CDD" id="cd04660">
    <property type="entry name" value="nsLTP_like"/>
    <property type="match status" value="1"/>
</dbReference>
<dbReference type="AlphaFoldDB" id="A0A822ZGH0"/>
<dbReference type="Proteomes" id="UP000607653">
    <property type="component" value="Unassembled WGS sequence"/>
</dbReference>
<dbReference type="InterPro" id="IPR036312">
    <property type="entry name" value="Bifun_inhib/LTP/seed_sf"/>
</dbReference>
<gene>
    <name evidence="3" type="ORF">HUJ06_000799</name>
</gene>
<feature type="domain" description="Bifunctional inhibitor/plant lipid transfer protein/seed storage helical" evidence="2">
    <location>
        <begin position="11"/>
        <end position="105"/>
    </location>
</feature>
<dbReference type="PANTHER" id="PTHR33286:SF1">
    <property type="entry name" value="OS01G0800600 PROTEIN"/>
    <property type="match status" value="1"/>
</dbReference>
<sequence length="113" mass="12038">MAGYKYGCLALAVLLVAGILISGHQVSAQGCEGDLEGLVEQCEQFVQKQGPQVPPSQACCDVVKKANISCVCQHITKEVEQMISIDKVFYVAKYCGNPIPQGTQCGSSKTQSL</sequence>
<dbReference type="InterPro" id="IPR044741">
    <property type="entry name" value="NsLTP-like"/>
</dbReference>
<proteinExistence type="predicted"/>
<dbReference type="PANTHER" id="PTHR33286">
    <property type="entry name" value="BIFUNCTIONAL INHIBITOR/LIPID-TRANSFER PROTEIN/SEED STORAGE 2S ALBUMIN SUPERFAMILY PROTEIN"/>
    <property type="match status" value="1"/>
</dbReference>
<evidence type="ECO:0000313" key="4">
    <source>
        <dbReference type="Proteomes" id="UP000607653"/>
    </source>
</evidence>
<organism evidence="3 4">
    <name type="scientific">Nelumbo nucifera</name>
    <name type="common">Sacred lotus</name>
    <dbReference type="NCBI Taxonomy" id="4432"/>
    <lineage>
        <taxon>Eukaryota</taxon>
        <taxon>Viridiplantae</taxon>
        <taxon>Streptophyta</taxon>
        <taxon>Embryophyta</taxon>
        <taxon>Tracheophyta</taxon>
        <taxon>Spermatophyta</taxon>
        <taxon>Magnoliopsida</taxon>
        <taxon>Proteales</taxon>
        <taxon>Nelumbonaceae</taxon>
        <taxon>Nelumbo</taxon>
    </lineage>
</organism>
<evidence type="ECO:0000256" key="1">
    <source>
        <dbReference type="SAM" id="SignalP"/>
    </source>
</evidence>
<accession>A0A822ZGH0</accession>
<feature type="signal peptide" evidence="1">
    <location>
        <begin position="1"/>
        <end position="28"/>
    </location>
</feature>
<protein>
    <recommendedName>
        <fullName evidence="2">Bifunctional inhibitor/plant lipid transfer protein/seed storage helical domain-containing protein</fullName>
    </recommendedName>
</protein>
<reference evidence="3 4" key="1">
    <citation type="journal article" date="2020" name="Mol. Biol. Evol.">
        <title>Distinct Expression and Methylation Patterns for Genes with Different Fates following a Single Whole-Genome Duplication in Flowering Plants.</title>
        <authorList>
            <person name="Shi T."/>
            <person name="Rahmani R.S."/>
            <person name="Gugger P.F."/>
            <person name="Wang M."/>
            <person name="Li H."/>
            <person name="Zhang Y."/>
            <person name="Li Z."/>
            <person name="Wang Q."/>
            <person name="Van de Peer Y."/>
            <person name="Marchal K."/>
            <person name="Chen J."/>
        </authorList>
    </citation>
    <scope>NUCLEOTIDE SEQUENCE [LARGE SCALE GENOMIC DNA]</scope>
    <source>
        <tissue evidence="3">Leaf</tissue>
    </source>
</reference>
<dbReference type="EMBL" id="DUZY01000006">
    <property type="protein sequence ID" value="DAD42569.1"/>
    <property type="molecule type" value="Genomic_DNA"/>
</dbReference>
<dbReference type="PROSITE" id="PS51257">
    <property type="entry name" value="PROKAR_LIPOPROTEIN"/>
    <property type="match status" value="1"/>
</dbReference>
<dbReference type="Pfam" id="PF14368">
    <property type="entry name" value="LTP_2"/>
    <property type="match status" value="1"/>
</dbReference>
<feature type="chain" id="PRO_5032268242" description="Bifunctional inhibitor/plant lipid transfer protein/seed storage helical domain-containing protein" evidence="1">
    <location>
        <begin position="29"/>
        <end position="113"/>
    </location>
</feature>
<evidence type="ECO:0000313" key="3">
    <source>
        <dbReference type="EMBL" id="DAD42569.1"/>
    </source>
</evidence>
<keyword evidence="4" id="KW-1185">Reference proteome</keyword>
<dbReference type="InterPro" id="IPR016140">
    <property type="entry name" value="Bifunc_inhib/LTP/seed_store"/>
</dbReference>
<comment type="caution">
    <text evidence="3">The sequence shown here is derived from an EMBL/GenBank/DDBJ whole genome shotgun (WGS) entry which is preliminary data.</text>
</comment>